<protein>
    <submittedName>
        <fullName evidence="1">Uncharacterized protein</fullName>
    </submittedName>
</protein>
<accession>A0A0E9VYN6</accession>
<organism evidence="1">
    <name type="scientific">Anguilla anguilla</name>
    <name type="common">European freshwater eel</name>
    <name type="synonym">Muraena anguilla</name>
    <dbReference type="NCBI Taxonomy" id="7936"/>
    <lineage>
        <taxon>Eukaryota</taxon>
        <taxon>Metazoa</taxon>
        <taxon>Chordata</taxon>
        <taxon>Craniata</taxon>
        <taxon>Vertebrata</taxon>
        <taxon>Euteleostomi</taxon>
        <taxon>Actinopterygii</taxon>
        <taxon>Neopterygii</taxon>
        <taxon>Teleostei</taxon>
        <taxon>Anguilliformes</taxon>
        <taxon>Anguillidae</taxon>
        <taxon>Anguilla</taxon>
    </lineage>
</organism>
<evidence type="ECO:0000313" key="1">
    <source>
        <dbReference type="EMBL" id="JAH83191.1"/>
    </source>
</evidence>
<reference evidence="1" key="2">
    <citation type="journal article" date="2015" name="Fish Shellfish Immunol.">
        <title>Early steps in the European eel (Anguilla anguilla)-Vibrio vulnificus interaction in the gills: Role of the RtxA13 toxin.</title>
        <authorList>
            <person name="Callol A."/>
            <person name="Pajuelo D."/>
            <person name="Ebbesson L."/>
            <person name="Teles M."/>
            <person name="MacKenzie S."/>
            <person name="Amaro C."/>
        </authorList>
    </citation>
    <scope>NUCLEOTIDE SEQUENCE</scope>
</reference>
<proteinExistence type="predicted"/>
<dbReference type="EMBL" id="GBXM01025386">
    <property type="protein sequence ID" value="JAH83191.1"/>
    <property type="molecule type" value="Transcribed_RNA"/>
</dbReference>
<name>A0A0E9VYN6_ANGAN</name>
<reference evidence="1" key="1">
    <citation type="submission" date="2014-11" db="EMBL/GenBank/DDBJ databases">
        <authorList>
            <person name="Amaro Gonzalez C."/>
        </authorList>
    </citation>
    <scope>NUCLEOTIDE SEQUENCE</scope>
</reference>
<sequence length="29" mass="3433">MAHIFSLIKMIQNYNEDIPLLCPIILYLL</sequence>
<dbReference type="AlphaFoldDB" id="A0A0E9VYN6"/>